<dbReference type="Proteomes" id="UP000515806">
    <property type="component" value="Chromosome"/>
</dbReference>
<dbReference type="NCBIfam" id="NF038153">
    <property type="entry name" value="lant_leader_L1a"/>
    <property type="match status" value="1"/>
</dbReference>
<dbReference type="RefSeq" id="WP_187592129.1">
    <property type="nucleotide sequence ID" value="NZ_CP060723.1"/>
</dbReference>
<proteinExistence type="predicted"/>
<protein>
    <submittedName>
        <fullName evidence="1">Class I lanthipeptide</fullName>
    </submittedName>
</protein>
<dbReference type="EMBL" id="CP060723">
    <property type="protein sequence ID" value="QNN41523.1"/>
    <property type="molecule type" value="Genomic_DNA"/>
</dbReference>
<organism evidence="1 2">
    <name type="scientific">Pedobacter roseus</name>
    <dbReference type="NCBI Taxonomy" id="336820"/>
    <lineage>
        <taxon>Bacteria</taxon>
        <taxon>Pseudomonadati</taxon>
        <taxon>Bacteroidota</taxon>
        <taxon>Sphingobacteriia</taxon>
        <taxon>Sphingobacteriales</taxon>
        <taxon>Sphingobacteriaceae</taxon>
        <taxon>Pedobacter</taxon>
    </lineage>
</organism>
<gene>
    <name evidence="1" type="ORF">H9L23_20825</name>
</gene>
<dbReference type="InterPro" id="IPR058238">
    <property type="entry name" value="Lant_leader_dom"/>
</dbReference>
<dbReference type="KEGG" id="proe:H9L23_20825"/>
<keyword evidence="2" id="KW-1185">Reference proteome</keyword>
<accession>A0A7G9QDU8</accession>
<dbReference type="AlphaFoldDB" id="A0A7G9QDU8"/>
<name>A0A7G9QDU8_9SPHI</name>
<reference evidence="1 2" key="1">
    <citation type="submission" date="2020-08" db="EMBL/GenBank/DDBJ databases">
        <title>Genome sequence of Pedobacter roseus KACC 11594T.</title>
        <authorList>
            <person name="Hyun D.-W."/>
            <person name="Bae J.-W."/>
        </authorList>
    </citation>
    <scope>NUCLEOTIDE SEQUENCE [LARGE SCALE GENOMIC DNA]</scope>
    <source>
        <strain evidence="1 2">KACC 11594</strain>
    </source>
</reference>
<evidence type="ECO:0000313" key="1">
    <source>
        <dbReference type="EMBL" id="QNN41523.1"/>
    </source>
</evidence>
<sequence length="77" mass="8169">MKKQPKIKLSLAKETIAKLNEEQMELIAGGYAASSESTTIIITEELSNSDGKKDSCNPTILKSKTCPATGSCACSCE</sequence>
<evidence type="ECO:0000313" key="2">
    <source>
        <dbReference type="Proteomes" id="UP000515806"/>
    </source>
</evidence>